<dbReference type="Pfam" id="PF13894">
    <property type="entry name" value="zf-C2H2_4"/>
    <property type="match status" value="1"/>
</dbReference>
<feature type="region of interest" description="Disordered" evidence="17">
    <location>
        <begin position="1850"/>
        <end position="1876"/>
    </location>
</feature>
<gene>
    <name evidence="19" type="primary">Znf142</name>
    <name evidence="19" type="ORF">AOXY_G13997</name>
</gene>
<name>A0AAD8D906_ACIOX</name>
<dbReference type="PROSITE" id="PS50157">
    <property type="entry name" value="ZINC_FINGER_C2H2_2"/>
    <property type="match status" value="21"/>
</dbReference>
<evidence type="ECO:0000256" key="5">
    <source>
        <dbReference type="ARBA" id="ARBA00022553"/>
    </source>
</evidence>
<keyword evidence="14" id="KW-0539">Nucleus</keyword>
<dbReference type="FunFam" id="3.30.160.60:FF:001033">
    <property type="entry name" value="Zinc finger protein 142"/>
    <property type="match status" value="1"/>
</dbReference>
<keyword evidence="20" id="KW-1185">Reference proteome</keyword>
<keyword evidence="8 16" id="KW-0863">Zinc-finger</keyword>
<organism evidence="19 20">
    <name type="scientific">Acipenser oxyrinchus oxyrinchus</name>
    <dbReference type="NCBI Taxonomy" id="40147"/>
    <lineage>
        <taxon>Eukaryota</taxon>
        <taxon>Metazoa</taxon>
        <taxon>Chordata</taxon>
        <taxon>Craniata</taxon>
        <taxon>Vertebrata</taxon>
        <taxon>Euteleostomi</taxon>
        <taxon>Actinopterygii</taxon>
        <taxon>Chondrostei</taxon>
        <taxon>Acipenseriformes</taxon>
        <taxon>Acipenseridae</taxon>
        <taxon>Acipenser</taxon>
    </lineage>
</organism>
<dbReference type="GO" id="GO:0010468">
    <property type="term" value="P:regulation of gene expression"/>
    <property type="evidence" value="ECO:0007669"/>
    <property type="project" value="UniProtKB-ARBA"/>
</dbReference>
<feature type="domain" description="C2H2-type" evidence="18">
    <location>
        <begin position="90"/>
        <end position="112"/>
    </location>
</feature>
<dbReference type="GO" id="GO:0008270">
    <property type="term" value="F:zinc ion binding"/>
    <property type="evidence" value="ECO:0007669"/>
    <property type="project" value="UniProtKB-KW"/>
</dbReference>
<feature type="domain" description="C2H2-type" evidence="18">
    <location>
        <begin position="1462"/>
        <end position="1490"/>
    </location>
</feature>
<feature type="compositionally biased region" description="Acidic residues" evidence="17">
    <location>
        <begin position="1295"/>
        <end position="1328"/>
    </location>
</feature>
<feature type="domain" description="C2H2-type" evidence="18">
    <location>
        <begin position="1520"/>
        <end position="1548"/>
    </location>
</feature>
<evidence type="ECO:0000256" key="17">
    <source>
        <dbReference type="SAM" id="MobiDB-lite"/>
    </source>
</evidence>
<dbReference type="GO" id="GO:0003677">
    <property type="term" value="F:DNA binding"/>
    <property type="evidence" value="ECO:0007669"/>
    <property type="project" value="UniProtKB-KW"/>
</dbReference>
<comment type="subcellular location">
    <subcellularLocation>
        <location evidence="2">Nucleus</location>
    </subcellularLocation>
</comment>
<evidence type="ECO:0000313" key="19">
    <source>
        <dbReference type="EMBL" id="KAK1165458.1"/>
    </source>
</evidence>
<dbReference type="Pfam" id="PF23574">
    <property type="entry name" value="zf-C2H2_ZNF142_18"/>
    <property type="match status" value="1"/>
</dbReference>
<keyword evidence="9" id="KW-0862">Zinc</keyword>
<keyword evidence="11" id="KW-0805">Transcription regulation</keyword>
<feature type="domain" description="C2H2-type" evidence="18">
    <location>
        <begin position="1745"/>
        <end position="1773"/>
    </location>
</feature>
<evidence type="ECO:0000256" key="11">
    <source>
        <dbReference type="ARBA" id="ARBA00023015"/>
    </source>
</evidence>
<evidence type="ECO:0000256" key="4">
    <source>
        <dbReference type="ARBA" id="ARBA00022499"/>
    </source>
</evidence>
<feature type="region of interest" description="Disordered" evidence="17">
    <location>
        <begin position="1278"/>
        <end position="1330"/>
    </location>
</feature>
<feature type="domain" description="C2H2-type" evidence="18">
    <location>
        <begin position="1633"/>
        <end position="1660"/>
    </location>
</feature>
<dbReference type="Pfam" id="PF00096">
    <property type="entry name" value="zf-C2H2"/>
    <property type="match status" value="3"/>
</dbReference>
<dbReference type="InterPro" id="IPR057829">
    <property type="entry name" value="Znf_C2H2_ZN142_21/23"/>
</dbReference>
<evidence type="ECO:0000256" key="8">
    <source>
        <dbReference type="ARBA" id="ARBA00022771"/>
    </source>
</evidence>
<comment type="function">
    <text evidence="1">May be involved in transcriptional regulation.</text>
</comment>
<evidence type="ECO:0000256" key="15">
    <source>
        <dbReference type="ARBA" id="ARBA00067482"/>
    </source>
</evidence>
<dbReference type="FunFam" id="3.30.160.60:FF:000614">
    <property type="entry name" value="Zinc finger protein 142"/>
    <property type="match status" value="1"/>
</dbReference>
<dbReference type="FunFam" id="3.30.160.60:FF:001208">
    <property type="entry name" value="Zinc finger protein 142"/>
    <property type="match status" value="1"/>
</dbReference>
<feature type="region of interest" description="Disordered" evidence="17">
    <location>
        <begin position="217"/>
        <end position="275"/>
    </location>
</feature>
<evidence type="ECO:0000256" key="1">
    <source>
        <dbReference type="ARBA" id="ARBA00003767"/>
    </source>
</evidence>
<feature type="domain" description="C2H2-type" evidence="18">
    <location>
        <begin position="1717"/>
        <end position="1744"/>
    </location>
</feature>
<dbReference type="Pfam" id="PF23612">
    <property type="entry name" value="zf-C2H2_ZN142"/>
    <property type="match status" value="2"/>
</dbReference>
<feature type="domain" description="C2H2-type" evidence="18">
    <location>
        <begin position="1575"/>
        <end position="1602"/>
    </location>
</feature>
<feature type="domain" description="C2H2-type" evidence="18">
    <location>
        <begin position="533"/>
        <end position="560"/>
    </location>
</feature>
<dbReference type="SMART" id="SM00355">
    <property type="entry name" value="ZnF_C2H2"/>
    <property type="match status" value="41"/>
</dbReference>
<feature type="domain" description="C2H2-type" evidence="18">
    <location>
        <begin position="297"/>
        <end position="324"/>
    </location>
</feature>
<evidence type="ECO:0000256" key="3">
    <source>
        <dbReference type="ARBA" id="ARBA00006991"/>
    </source>
</evidence>
<accession>A0AAD8D906</accession>
<evidence type="ECO:0000256" key="9">
    <source>
        <dbReference type="ARBA" id="ARBA00022833"/>
    </source>
</evidence>
<feature type="domain" description="C2H2-type" evidence="18">
    <location>
        <begin position="561"/>
        <end position="588"/>
    </location>
</feature>
<dbReference type="InterPro" id="IPR057828">
    <property type="entry name" value="Znf_C2H2_ZNF142_13th"/>
</dbReference>
<feature type="domain" description="C2H2-type" evidence="18">
    <location>
        <begin position="475"/>
        <end position="503"/>
    </location>
</feature>
<evidence type="ECO:0000256" key="2">
    <source>
        <dbReference type="ARBA" id="ARBA00004123"/>
    </source>
</evidence>
<dbReference type="Proteomes" id="UP001230051">
    <property type="component" value="Unassembled WGS sequence"/>
</dbReference>
<comment type="caution">
    <text evidence="19">The sequence shown here is derived from an EMBL/GenBank/DDBJ whole genome shotgun (WGS) entry which is preliminary data.</text>
</comment>
<evidence type="ECO:0000256" key="10">
    <source>
        <dbReference type="ARBA" id="ARBA00022843"/>
    </source>
</evidence>
<keyword evidence="10" id="KW-0832">Ubl conjugation</keyword>
<feature type="region of interest" description="Disordered" evidence="17">
    <location>
        <begin position="1"/>
        <end position="28"/>
    </location>
</feature>
<evidence type="ECO:0000313" key="20">
    <source>
        <dbReference type="Proteomes" id="UP001230051"/>
    </source>
</evidence>
<feature type="domain" description="C2H2-type" evidence="18">
    <location>
        <begin position="1405"/>
        <end position="1433"/>
    </location>
</feature>
<dbReference type="InterPro" id="IPR036236">
    <property type="entry name" value="Znf_C2H2_sf"/>
</dbReference>
<dbReference type="FunFam" id="3.30.160.60:FF:000803">
    <property type="entry name" value="zinc finger protein 142"/>
    <property type="match status" value="1"/>
</dbReference>
<feature type="domain" description="C2H2-type" evidence="18">
    <location>
        <begin position="1774"/>
        <end position="1801"/>
    </location>
</feature>
<evidence type="ECO:0000256" key="16">
    <source>
        <dbReference type="PROSITE-ProRule" id="PRU00042"/>
    </source>
</evidence>
<keyword evidence="7" id="KW-0677">Repeat</keyword>
<comment type="similarity">
    <text evidence="3">Belongs to the krueppel C2H2-type zinc-finger protein family.</text>
</comment>
<dbReference type="FunFam" id="3.30.160.60:FF:000891">
    <property type="entry name" value="Zinc finger protein 142"/>
    <property type="match status" value="1"/>
</dbReference>
<protein>
    <recommendedName>
        <fullName evidence="15">Zinc finger protein 142</fullName>
    </recommendedName>
</protein>
<dbReference type="PROSITE" id="PS00028">
    <property type="entry name" value="ZINC_FINGER_C2H2_1"/>
    <property type="match status" value="17"/>
</dbReference>
<evidence type="ECO:0000256" key="7">
    <source>
        <dbReference type="ARBA" id="ARBA00022737"/>
    </source>
</evidence>
<proteinExistence type="inferred from homology"/>
<dbReference type="InterPro" id="IPR013087">
    <property type="entry name" value="Znf_C2H2_type"/>
</dbReference>
<dbReference type="FunFam" id="3.30.160.60:FF:002117">
    <property type="entry name" value="Zinc finger protein 142"/>
    <property type="match status" value="1"/>
</dbReference>
<dbReference type="SUPFAM" id="SSF57667">
    <property type="entry name" value="beta-beta-alpha zinc fingers"/>
    <property type="match status" value="11"/>
</dbReference>
<dbReference type="Pfam" id="PF23611">
    <property type="entry name" value="zf-C2H2_16"/>
    <property type="match status" value="3"/>
</dbReference>
<feature type="domain" description="C2H2-type" evidence="18">
    <location>
        <begin position="1802"/>
        <end position="1829"/>
    </location>
</feature>
<dbReference type="FunFam" id="3.30.160.60:FF:001657">
    <property type="entry name" value="Zinc finger protein 142"/>
    <property type="match status" value="1"/>
</dbReference>
<evidence type="ECO:0000256" key="6">
    <source>
        <dbReference type="ARBA" id="ARBA00022723"/>
    </source>
</evidence>
<dbReference type="FunFam" id="3.30.160.60:FF:000883">
    <property type="entry name" value="Zinc finger protein 142"/>
    <property type="match status" value="1"/>
</dbReference>
<feature type="domain" description="C2H2-type" evidence="18">
    <location>
        <begin position="1084"/>
        <end position="1115"/>
    </location>
</feature>
<feature type="domain" description="C2H2-type" evidence="18">
    <location>
        <begin position="325"/>
        <end position="352"/>
    </location>
</feature>
<reference evidence="19" key="1">
    <citation type="submission" date="2022-02" db="EMBL/GenBank/DDBJ databases">
        <title>Atlantic sturgeon de novo genome assembly.</title>
        <authorList>
            <person name="Stock M."/>
            <person name="Klopp C."/>
            <person name="Guiguen Y."/>
            <person name="Cabau C."/>
            <person name="Parinello H."/>
            <person name="Santidrian Yebra-Pimentel E."/>
            <person name="Kuhl H."/>
            <person name="Dirks R.P."/>
            <person name="Guessner J."/>
            <person name="Wuertz S."/>
            <person name="Du K."/>
            <person name="Schartl M."/>
        </authorList>
    </citation>
    <scope>NUCLEOTIDE SEQUENCE</scope>
    <source>
        <strain evidence="19">STURGEONOMICS-FGT-2020</strain>
        <tissue evidence="19">Whole blood</tissue>
    </source>
</reference>
<dbReference type="GO" id="GO:0005634">
    <property type="term" value="C:nucleus"/>
    <property type="evidence" value="ECO:0007669"/>
    <property type="project" value="UniProtKB-SubCell"/>
</dbReference>
<feature type="region of interest" description="Disordered" evidence="17">
    <location>
        <begin position="907"/>
        <end position="954"/>
    </location>
</feature>
<feature type="domain" description="C2H2-type" evidence="18">
    <location>
        <begin position="678"/>
        <end position="706"/>
    </location>
</feature>
<keyword evidence="4" id="KW-1017">Isopeptide bond</keyword>
<dbReference type="EMBL" id="JAGXEW010000012">
    <property type="protein sequence ID" value="KAK1165458.1"/>
    <property type="molecule type" value="Genomic_DNA"/>
</dbReference>
<keyword evidence="6" id="KW-0479">Metal-binding</keyword>
<dbReference type="FunFam" id="3.30.160.60:FF:002452">
    <property type="entry name" value="zinc finger protein 142 isoform X4"/>
    <property type="match status" value="1"/>
</dbReference>
<feature type="domain" description="C2H2-type" evidence="18">
    <location>
        <begin position="589"/>
        <end position="616"/>
    </location>
</feature>
<dbReference type="Gene3D" id="3.30.160.60">
    <property type="entry name" value="Classic Zinc Finger"/>
    <property type="match status" value="20"/>
</dbReference>
<evidence type="ECO:0000256" key="12">
    <source>
        <dbReference type="ARBA" id="ARBA00023125"/>
    </source>
</evidence>
<feature type="domain" description="C2H2-type" evidence="18">
    <location>
        <begin position="1661"/>
        <end position="1688"/>
    </location>
</feature>
<feature type="domain" description="C2H2-type" evidence="18">
    <location>
        <begin position="1689"/>
        <end position="1716"/>
    </location>
</feature>
<evidence type="ECO:0000259" key="18">
    <source>
        <dbReference type="PROSITE" id="PS50157"/>
    </source>
</evidence>
<keyword evidence="12" id="KW-0238">DNA-binding</keyword>
<keyword evidence="5" id="KW-0597">Phosphoprotein</keyword>
<keyword evidence="13" id="KW-0804">Transcription</keyword>
<feature type="domain" description="C2H2-type" evidence="18">
    <location>
        <begin position="387"/>
        <end position="409"/>
    </location>
</feature>
<dbReference type="FunFam" id="3.30.160.60:FF:001062">
    <property type="entry name" value="Zinc finger protein 142"/>
    <property type="match status" value="1"/>
</dbReference>
<sequence length="1886" mass="216515">MESSAASLHVDTEEEREGSSAVETHPSDLILEKDGETAEVLVETEGLYPCQKCNQNFPDRNLVSSHTCPEPVLQNLLMAVKLSESITEHYMCPLCAEIFPLPNSLKKHFRVHRAVPSRLLSCPEPGCMFDTPDWRQYQKHMCSVHSLVPVPCSFRTCRLAFRNAEEMEAHRRGHFPFHCHCCDFVTANAKIFCQHRREHDQLGQSKDETIHMHDVEGEAGQSGNISQLPAQKKRKRLTLVNKVPNEEEDEGNGMRKKKSKRHVEERSEGSLDTTNTSRERYFKGDIAEGTEHLYRTHICPECRRCFKKRTHLVEHLHLHFPDPTLQCPKCQRFFTSKSKLNIHMLREAGQKSHHCHLCDYSAVERNSLTRHLASVHEDKPNFYSDVYPCPSCGEQFTLSHALKEHMKTHHSIPEQTALACFEAGCRFETQDKKDFQRHTKETHGVTVAECRHHACSALFKSKNEMEAHLRTHAAFHCSQCHFTCSNKHAYRRHKRQGHPGTEELRCSFCNFTSFNPVEFSEHVSRLHAHEKTHRCSDCGFATAHKRVLSRHMLMHTGEKPHKCKLCDFTCRDVSYLSKHMLTHSDDKNYMCSECGYITKWKQYLNVHMRKHTGDLRYQCNQCSYRCHRADQLSSHKLRHQDKSLICEVCAFACKRKYELRRHMQVKHSQGGNCQSPVFQCKFCSYNTHYRQALLNHENCKHTRQREFRCALCSYYTFSNTSLFFHKRKAHGYVPGDKVWLENYKQHETDNNASQIQLGYCENTVGHPSNKEEGSAKGLRAPEELGGIQGESIQESIQVWEGNCSLENGNQKPLDNCSLDNYNQGLSSEIVRQELPSEICDLANCSQEWTETCPANNSCKENAIRDNCTRQEPNDEREFCTILLTQVSNVELEDPNCSQGQAEKERGLMAADSQVPPVGTGSKLFPETEVMDPPLCKGSEEEGVGGSESEEPIDASEGEVPLRVHVGIGESQIESEQDSVLMDSQEEEDTVDSIVLEGSSEKRLPMKASGSQEGEMSHSECVLKALRKQDKEQATTLVLEGRVQMLVVQNKASVFKCDQCSYVTKKQTSLSLHCRMRCRARKAHLQCGECGAVFKQQRGLDTHRLKKCPVHLKKNRRFARPLTAGQPSSKKLGESEQAVSLTGEGSMNQAIAKLSELNQIRTDELEKLASVEATSHSTLEQSDCATAANCAPMASLHDLNAQEEPGTVLGEEENVASIEREATDSPLSFTASPQHVGDLEGYRKDGGKFRCNRCLFACSRPSTIKRHCASCSSRTSTTRVLRSQTEKRGRKKKMEEEEYDDDDDDKEEVEDDDKEEVEDDEDDDYEQEEENKNLRKNRISCSTCPFTCHQKRALASHRKRGCLKPGEFQCQLCSFVGKSITALKSHKIVHNKKNRLSTLSGKKARLRCELCPFTCKQERCLRQHVALKHEGLKPHICHYCDFRTTRRYRLDAHESLHTGVGRISCDQCDQTFGTNSKMRLHRQRVHEKRPTHFCQLCDYSGYSANDVTRHTLCCHTGELCYTCTDCPAGFSSETALKQHSQRLHQKTTSMVCPHCDFSCRSEATLKSHVQRKHPQLQCPSCQASFETRESLEEHRKTHFTQRCTLCSFAARERQLLVQHLMDEHEDGPPSEKPLKCAACGFACRHQLVFEQHVRSHGGTRMYKCTDCQYSTRNRQKITWHTRIHTGEKPYRCEQCSYACADPSRLKYHMRTHRDERKYLCPECGYKCKWVNQLKYHMTKHTGAKPYRCEECEYCTNRADALRVHQETRHRETRSFICEQCGKGFKTRFLLKTHMKKHSEERPYVCRVCQRAFRWAAGLRHHYLTHTKQHPFYCLHCSYRAKQRFQVVKHLQRHHPDRADKQDHSQGVGKDPGPHTVPLQQAMLEGQQ</sequence>
<evidence type="ECO:0000256" key="13">
    <source>
        <dbReference type="ARBA" id="ARBA00023163"/>
    </source>
</evidence>
<evidence type="ECO:0000256" key="14">
    <source>
        <dbReference type="ARBA" id="ARBA00023242"/>
    </source>
</evidence>
<dbReference type="FunFam" id="3.30.160.60:FF:001595">
    <property type="entry name" value="Zinc finger protein 142"/>
    <property type="match status" value="1"/>
</dbReference>
<dbReference type="InterPro" id="IPR056438">
    <property type="entry name" value="Znf-C2H2_CTCF"/>
</dbReference>
<dbReference type="PANTHER" id="PTHR24379">
    <property type="entry name" value="KRAB AND ZINC FINGER DOMAIN-CONTAINING"/>
    <property type="match status" value="1"/>
</dbReference>
<dbReference type="PANTHER" id="PTHR24379:SF121">
    <property type="entry name" value="C2H2-TYPE DOMAIN-CONTAINING PROTEIN"/>
    <property type="match status" value="1"/>
</dbReference>